<dbReference type="AlphaFoldDB" id="A0A8J2WB71"/>
<keyword evidence="7 9" id="KW-0675">Receptor</keyword>
<dbReference type="InterPro" id="IPR000611">
    <property type="entry name" value="NPY_rcpt"/>
</dbReference>
<evidence type="ECO:0000256" key="1">
    <source>
        <dbReference type="ARBA" id="ARBA00004141"/>
    </source>
</evidence>
<dbReference type="GO" id="GO:0043005">
    <property type="term" value="C:neuron projection"/>
    <property type="evidence" value="ECO:0007669"/>
    <property type="project" value="TreeGrafter"/>
</dbReference>
<evidence type="ECO:0000259" key="11">
    <source>
        <dbReference type="PROSITE" id="PS50262"/>
    </source>
</evidence>
<feature type="domain" description="G-protein coupled receptors family 1 profile" evidence="11">
    <location>
        <begin position="80"/>
        <end position="340"/>
    </location>
</feature>
<dbReference type="GO" id="GO:0042923">
    <property type="term" value="F:neuropeptide binding"/>
    <property type="evidence" value="ECO:0007669"/>
    <property type="project" value="TreeGrafter"/>
</dbReference>
<feature type="transmembrane region" description="Helical" evidence="10">
    <location>
        <begin position="283"/>
        <end position="303"/>
    </location>
</feature>
<protein>
    <recommendedName>
        <fullName evidence="11">G-protein coupled receptors family 1 profile domain-containing protein</fullName>
    </recommendedName>
</protein>
<dbReference type="GO" id="GO:0005886">
    <property type="term" value="C:plasma membrane"/>
    <property type="evidence" value="ECO:0007669"/>
    <property type="project" value="TreeGrafter"/>
</dbReference>
<dbReference type="PRINTS" id="PR01012">
    <property type="entry name" value="NRPEPTIDEYR"/>
</dbReference>
<dbReference type="InterPro" id="IPR017452">
    <property type="entry name" value="GPCR_Rhodpsn_7TM"/>
</dbReference>
<sequence length="553" mass="60381">MMAGYEVDGEPESAIINNVSTSLLLTTGGSGINSNPYSESNGSNWTNWTNDSEDYLKSSPAVQVHIYILYAVIFTVGLVGNVLVVFVVAQNKAMQTVTNCYIANLALSDILLCVLAVPFTPLYFFLKEWIFGKILCHLVAYSQGTSVYVSTLTLTSIAIDRFFVILYPFRPRMKMTTCWITICIIWLVALCATLPYGIFVDIRIISNVTYCEESWTSDYDRQIYGAVTSVMQFVVPFVIMAFAYTKVSLKLADRSREKAKIRLRSCRGEELDRERKRRTNRMLIAMVTIFGASWMPLNLINLLNDLYAEYGMAWWKYYNLCFFLAHTIAMSSTCYNVFLYAWLNDNFRKELKRILPCFPAPAVCSTGGGGGGGGAAGGVGGGGASVMNPGVAGSMAIDAVSAAVNQKRSLNGDQQRDMIRSNQMNQSPQILLPGETEDGEMMNNDDYHQPTPFESMTEVSAANGANVGSPAAADGKATNNVVVDRNRRQPSVVIELTPMTYSPVTSDTCPQCSSSAAKTSFMTFDELADGSALIIANSAAATAANNPSAVTNC</sequence>
<feature type="transmembrane region" description="Helical" evidence="10">
    <location>
        <begin position="146"/>
        <end position="167"/>
    </location>
</feature>
<dbReference type="SMART" id="SM01381">
    <property type="entry name" value="7TM_GPCR_Srsx"/>
    <property type="match status" value="1"/>
</dbReference>
<comment type="subcellular location">
    <subcellularLocation>
        <location evidence="1">Membrane</location>
        <topology evidence="1">Multi-pass membrane protein</topology>
    </subcellularLocation>
</comment>
<feature type="transmembrane region" description="Helical" evidence="10">
    <location>
        <begin position="179"/>
        <end position="199"/>
    </location>
</feature>
<evidence type="ECO:0000256" key="7">
    <source>
        <dbReference type="ARBA" id="ARBA00023170"/>
    </source>
</evidence>
<evidence type="ECO:0000313" key="12">
    <source>
        <dbReference type="EMBL" id="CAH0111477.1"/>
    </source>
</evidence>
<dbReference type="InterPro" id="IPR000276">
    <property type="entry name" value="GPCR_Rhodpsn"/>
</dbReference>
<comment type="caution">
    <text evidence="12">The sequence shown here is derived from an EMBL/GenBank/DDBJ whole genome shotgun (WGS) entry which is preliminary data.</text>
</comment>
<feature type="transmembrane region" description="Helical" evidence="10">
    <location>
        <begin position="223"/>
        <end position="244"/>
    </location>
</feature>
<gene>
    <name evidence="12" type="ORF">DGAL_LOCUS15124</name>
</gene>
<dbReference type="Gene3D" id="1.20.1070.10">
    <property type="entry name" value="Rhodopsin 7-helix transmembrane proteins"/>
    <property type="match status" value="1"/>
</dbReference>
<comment type="similarity">
    <text evidence="2 9">Belongs to the G-protein coupled receptor 1 family.</text>
</comment>
<dbReference type="Proteomes" id="UP000789390">
    <property type="component" value="Unassembled WGS sequence"/>
</dbReference>
<dbReference type="EMBL" id="CAKKLH010000314">
    <property type="protein sequence ID" value="CAH0111477.1"/>
    <property type="molecule type" value="Genomic_DNA"/>
</dbReference>
<dbReference type="SUPFAM" id="SSF81321">
    <property type="entry name" value="Family A G protein-coupled receptor-like"/>
    <property type="match status" value="1"/>
</dbReference>
<evidence type="ECO:0000256" key="9">
    <source>
        <dbReference type="RuleBase" id="RU000688"/>
    </source>
</evidence>
<proteinExistence type="inferred from homology"/>
<dbReference type="PANTHER" id="PTHR24235:SF29">
    <property type="entry name" value="GH23382P"/>
    <property type="match status" value="1"/>
</dbReference>
<organism evidence="12 13">
    <name type="scientific">Daphnia galeata</name>
    <dbReference type="NCBI Taxonomy" id="27404"/>
    <lineage>
        <taxon>Eukaryota</taxon>
        <taxon>Metazoa</taxon>
        <taxon>Ecdysozoa</taxon>
        <taxon>Arthropoda</taxon>
        <taxon>Crustacea</taxon>
        <taxon>Branchiopoda</taxon>
        <taxon>Diplostraca</taxon>
        <taxon>Cladocera</taxon>
        <taxon>Anomopoda</taxon>
        <taxon>Daphniidae</taxon>
        <taxon>Daphnia</taxon>
    </lineage>
</organism>
<evidence type="ECO:0000256" key="2">
    <source>
        <dbReference type="ARBA" id="ARBA00010663"/>
    </source>
</evidence>
<dbReference type="CDD" id="cd15203">
    <property type="entry name" value="7tmA_NPYR-like"/>
    <property type="match status" value="1"/>
</dbReference>
<dbReference type="GO" id="GO:0004983">
    <property type="term" value="F:neuropeptide Y receptor activity"/>
    <property type="evidence" value="ECO:0007669"/>
    <property type="project" value="InterPro"/>
</dbReference>
<evidence type="ECO:0000256" key="8">
    <source>
        <dbReference type="ARBA" id="ARBA00023224"/>
    </source>
</evidence>
<accession>A0A8J2WB71</accession>
<dbReference type="PANTHER" id="PTHR24235">
    <property type="entry name" value="NEUROPEPTIDE Y RECEPTOR"/>
    <property type="match status" value="1"/>
</dbReference>
<evidence type="ECO:0000256" key="4">
    <source>
        <dbReference type="ARBA" id="ARBA00022989"/>
    </source>
</evidence>
<keyword evidence="8 9" id="KW-0807">Transducer</keyword>
<dbReference type="OrthoDB" id="9046662at2759"/>
<dbReference type="PROSITE" id="PS00237">
    <property type="entry name" value="G_PROTEIN_RECEP_F1_1"/>
    <property type="match status" value="1"/>
</dbReference>
<feature type="transmembrane region" description="Helical" evidence="10">
    <location>
        <begin position="64"/>
        <end position="89"/>
    </location>
</feature>
<evidence type="ECO:0000256" key="6">
    <source>
        <dbReference type="ARBA" id="ARBA00023136"/>
    </source>
</evidence>
<evidence type="ECO:0000256" key="5">
    <source>
        <dbReference type="ARBA" id="ARBA00023040"/>
    </source>
</evidence>
<keyword evidence="5 9" id="KW-0297">G-protein coupled receptor</keyword>
<evidence type="ECO:0000256" key="10">
    <source>
        <dbReference type="SAM" id="Phobius"/>
    </source>
</evidence>
<keyword evidence="3 9" id="KW-0812">Transmembrane</keyword>
<evidence type="ECO:0000313" key="13">
    <source>
        <dbReference type="Proteomes" id="UP000789390"/>
    </source>
</evidence>
<keyword evidence="6 10" id="KW-0472">Membrane</keyword>
<dbReference type="PRINTS" id="PR00237">
    <property type="entry name" value="GPCRRHODOPSN"/>
</dbReference>
<keyword evidence="4 10" id="KW-1133">Transmembrane helix</keyword>
<name>A0A8J2WB71_9CRUS</name>
<keyword evidence="13" id="KW-1185">Reference proteome</keyword>
<feature type="transmembrane region" description="Helical" evidence="10">
    <location>
        <begin position="101"/>
        <end position="126"/>
    </location>
</feature>
<reference evidence="12" key="1">
    <citation type="submission" date="2021-11" db="EMBL/GenBank/DDBJ databases">
        <authorList>
            <person name="Schell T."/>
        </authorList>
    </citation>
    <scope>NUCLEOTIDE SEQUENCE</scope>
    <source>
        <strain evidence="12">M5</strain>
    </source>
</reference>
<dbReference type="PROSITE" id="PS50262">
    <property type="entry name" value="G_PROTEIN_RECEP_F1_2"/>
    <property type="match status" value="1"/>
</dbReference>
<dbReference type="Pfam" id="PF00001">
    <property type="entry name" value="7tm_1"/>
    <property type="match status" value="1"/>
</dbReference>
<feature type="transmembrane region" description="Helical" evidence="10">
    <location>
        <begin position="323"/>
        <end position="343"/>
    </location>
</feature>
<evidence type="ECO:0000256" key="3">
    <source>
        <dbReference type="ARBA" id="ARBA00022692"/>
    </source>
</evidence>